<comment type="caution">
    <text evidence="1">The sequence shown here is derived from an EMBL/GenBank/DDBJ whole genome shotgun (WGS) entry which is preliminary data.</text>
</comment>
<dbReference type="EMBL" id="JBJUIK010000008">
    <property type="protein sequence ID" value="KAL3519787.1"/>
    <property type="molecule type" value="Genomic_DNA"/>
</dbReference>
<proteinExistence type="predicted"/>
<accession>A0ABD2ZMX0</accession>
<sequence>MQVSLISKTMHGKDIATIIHNKKEGWIPTVDDYRLIKFSKIVIHQVPTIRDWGITTSTVRFLLSFNNKKYNFAYYDLISSFHNIFFFQNDNYKHIWWIRLEPSILEYKKDLPMWFYY</sequence>
<organism evidence="1 2">
    <name type="scientific">Cinchona calisaya</name>
    <dbReference type="NCBI Taxonomy" id="153742"/>
    <lineage>
        <taxon>Eukaryota</taxon>
        <taxon>Viridiplantae</taxon>
        <taxon>Streptophyta</taxon>
        <taxon>Embryophyta</taxon>
        <taxon>Tracheophyta</taxon>
        <taxon>Spermatophyta</taxon>
        <taxon>Magnoliopsida</taxon>
        <taxon>eudicotyledons</taxon>
        <taxon>Gunneridae</taxon>
        <taxon>Pentapetalae</taxon>
        <taxon>asterids</taxon>
        <taxon>lamiids</taxon>
        <taxon>Gentianales</taxon>
        <taxon>Rubiaceae</taxon>
        <taxon>Cinchonoideae</taxon>
        <taxon>Cinchoneae</taxon>
        <taxon>Cinchona</taxon>
    </lineage>
</organism>
<dbReference type="AlphaFoldDB" id="A0ABD2ZMX0"/>
<reference evidence="1 2" key="1">
    <citation type="submission" date="2024-11" db="EMBL/GenBank/DDBJ databases">
        <title>A near-complete genome assembly of Cinchona calisaya.</title>
        <authorList>
            <person name="Lian D.C."/>
            <person name="Zhao X.W."/>
            <person name="Wei L."/>
        </authorList>
    </citation>
    <scope>NUCLEOTIDE SEQUENCE [LARGE SCALE GENOMIC DNA]</scope>
    <source>
        <tissue evidence="1">Nenye</tissue>
    </source>
</reference>
<name>A0ABD2ZMX0_9GENT</name>
<evidence type="ECO:0000313" key="2">
    <source>
        <dbReference type="Proteomes" id="UP001630127"/>
    </source>
</evidence>
<gene>
    <name evidence="1" type="ORF">ACH5RR_017936</name>
</gene>
<evidence type="ECO:0000313" key="1">
    <source>
        <dbReference type="EMBL" id="KAL3519787.1"/>
    </source>
</evidence>
<dbReference type="Proteomes" id="UP001630127">
    <property type="component" value="Unassembled WGS sequence"/>
</dbReference>
<protein>
    <submittedName>
        <fullName evidence="1">Uncharacterized protein</fullName>
    </submittedName>
</protein>
<keyword evidence="2" id="KW-1185">Reference proteome</keyword>